<name>A0A0F9NE06_9ZZZZ</name>
<protein>
    <submittedName>
        <fullName evidence="1">Uncharacterized protein</fullName>
    </submittedName>
</protein>
<dbReference type="AlphaFoldDB" id="A0A0F9NE06"/>
<sequence>DVFDELGFVSFLKPDKLKAWESAFNLS</sequence>
<comment type="caution">
    <text evidence="1">The sequence shown here is derived from an EMBL/GenBank/DDBJ whole genome shotgun (WGS) entry which is preliminary data.</text>
</comment>
<gene>
    <name evidence="1" type="ORF">LCGC14_1348200</name>
</gene>
<dbReference type="EMBL" id="LAZR01008309">
    <property type="protein sequence ID" value="KKM79622.1"/>
    <property type="molecule type" value="Genomic_DNA"/>
</dbReference>
<organism evidence="1">
    <name type="scientific">marine sediment metagenome</name>
    <dbReference type="NCBI Taxonomy" id="412755"/>
    <lineage>
        <taxon>unclassified sequences</taxon>
        <taxon>metagenomes</taxon>
        <taxon>ecological metagenomes</taxon>
    </lineage>
</organism>
<evidence type="ECO:0000313" key="1">
    <source>
        <dbReference type="EMBL" id="KKM79622.1"/>
    </source>
</evidence>
<feature type="non-terminal residue" evidence="1">
    <location>
        <position position="1"/>
    </location>
</feature>
<reference evidence="1" key="1">
    <citation type="journal article" date="2015" name="Nature">
        <title>Complex archaea that bridge the gap between prokaryotes and eukaryotes.</title>
        <authorList>
            <person name="Spang A."/>
            <person name="Saw J.H."/>
            <person name="Jorgensen S.L."/>
            <person name="Zaremba-Niedzwiedzka K."/>
            <person name="Martijn J."/>
            <person name="Lind A.E."/>
            <person name="van Eijk R."/>
            <person name="Schleper C."/>
            <person name="Guy L."/>
            <person name="Ettema T.J."/>
        </authorList>
    </citation>
    <scope>NUCLEOTIDE SEQUENCE</scope>
</reference>
<proteinExistence type="predicted"/>
<accession>A0A0F9NE06</accession>